<organism evidence="1">
    <name type="scientific">Xenorhabdus bovienii str. puntauvense</name>
    <dbReference type="NCBI Taxonomy" id="1398201"/>
    <lineage>
        <taxon>Bacteria</taxon>
        <taxon>Pseudomonadati</taxon>
        <taxon>Pseudomonadota</taxon>
        <taxon>Gammaproteobacteria</taxon>
        <taxon>Enterobacterales</taxon>
        <taxon>Morganellaceae</taxon>
        <taxon>Xenorhabdus</taxon>
    </lineage>
</organism>
<dbReference type="AlphaFoldDB" id="A0A077NL65"/>
<protein>
    <submittedName>
        <fullName evidence="1">Uncharacterized protein</fullName>
    </submittedName>
</protein>
<accession>A0A077NL65</accession>
<proteinExistence type="predicted"/>
<dbReference type="HOGENOM" id="CLU_2756917_0_0_6"/>
<gene>
    <name evidence="1" type="ORF">XBP1_720013</name>
</gene>
<name>A0A077NL65_XENBV</name>
<evidence type="ECO:0000313" key="1">
    <source>
        <dbReference type="EMBL" id="CDG99037.1"/>
    </source>
</evidence>
<sequence length="70" mass="8273">MVLKLDDYNKGFSGKNWGLGSLGIGEYLEVYMMRIWIVLMLRQLNVGSTHCQLLQQLYFMMMIIIIWEIL</sequence>
<dbReference type="Proteomes" id="UP000028511">
    <property type="component" value="Unassembled WGS sequence"/>
</dbReference>
<dbReference type="EMBL" id="CBSW010000279">
    <property type="protein sequence ID" value="CDG99037.1"/>
    <property type="molecule type" value="Genomic_DNA"/>
</dbReference>
<comment type="caution">
    <text evidence="1">The sequence shown here is derived from an EMBL/GenBank/DDBJ whole genome shotgun (WGS) entry which is preliminary data.</text>
</comment>
<reference evidence="1" key="1">
    <citation type="submission" date="2013-07" db="EMBL/GenBank/DDBJ databases">
        <title>Sub-species coevolution in mutualistic symbiosis.</title>
        <authorList>
            <person name="Murfin K."/>
            <person name="Klassen J."/>
            <person name="Lee M."/>
            <person name="Forst S."/>
            <person name="Stock P."/>
            <person name="Goodrich-Blair H."/>
        </authorList>
    </citation>
    <scope>NUCLEOTIDE SEQUENCE [LARGE SCALE GENOMIC DNA]</scope>
    <source>
        <strain evidence="1">Puntauvense</strain>
    </source>
</reference>